<reference evidence="1" key="1">
    <citation type="submission" date="2018-02" db="EMBL/GenBank/DDBJ databases">
        <title>Rhizophora mucronata_Transcriptome.</title>
        <authorList>
            <person name="Meera S.P."/>
            <person name="Sreeshan A."/>
            <person name="Augustine A."/>
        </authorList>
    </citation>
    <scope>NUCLEOTIDE SEQUENCE</scope>
    <source>
        <tissue evidence="1">Leaf</tissue>
    </source>
</reference>
<dbReference type="EMBL" id="GGEC01045116">
    <property type="protein sequence ID" value="MBX25600.1"/>
    <property type="molecule type" value="Transcribed_RNA"/>
</dbReference>
<organism evidence="1">
    <name type="scientific">Rhizophora mucronata</name>
    <name type="common">Asiatic mangrove</name>
    <dbReference type="NCBI Taxonomy" id="61149"/>
    <lineage>
        <taxon>Eukaryota</taxon>
        <taxon>Viridiplantae</taxon>
        <taxon>Streptophyta</taxon>
        <taxon>Embryophyta</taxon>
        <taxon>Tracheophyta</taxon>
        <taxon>Spermatophyta</taxon>
        <taxon>Magnoliopsida</taxon>
        <taxon>eudicotyledons</taxon>
        <taxon>Gunneridae</taxon>
        <taxon>Pentapetalae</taxon>
        <taxon>rosids</taxon>
        <taxon>fabids</taxon>
        <taxon>Malpighiales</taxon>
        <taxon>Rhizophoraceae</taxon>
        <taxon>Rhizophora</taxon>
    </lineage>
</organism>
<sequence length="9" mass="1084">MKDSFESKI</sequence>
<accession>A0A2P2M5W9</accession>
<evidence type="ECO:0000313" key="1">
    <source>
        <dbReference type="EMBL" id="MBX25600.1"/>
    </source>
</evidence>
<protein>
    <submittedName>
        <fullName evidence="1">Uncharacterized protein</fullName>
    </submittedName>
</protein>
<name>A0A2P2M5W9_RHIMU</name>
<proteinExistence type="predicted"/>